<dbReference type="EMBL" id="DS989859">
    <property type="protein sequence ID" value="EDX73099.1"/>
    <property type="molecule type" value="Genomic_DNA"/>
</dbReference>
<protein>
    <submittedName>
        <fullName evidence="1">Uncharacterized protein</fullName>
    </submittedName>
</protein>
<proteinExistence type="predicted"/>
<evidence type="ECO:0000313" key="2">
    <source>
        <dbReference type="Proteomes" id="UP000003835"/>
    </source>
</evidence>
<evidence type="ECO:0000313" key="1">
    <source>
        <dbReference type="EMBL" id="EDX73099.1"/>
    </source>
</evidence>
<dbReference type="HOGENOM" id="CLU_3307872_0_0_3"/>
<keyword evidence="2" id="KW-1185">Reference proteome</keyword>
<dbReference type="Proteomes" id="UP000003835">
    <property type="component" value="Unassembled WGS sequence"/>
</dbReference>
<dbReference type="AlphaFoldDB" id="B4VY17"/>
<accession>B4VY17</accession>
<organism evidence="1 2">
    <name type="scientific">Coleofasciculus chthonoplastes PCC 7420</name>
    <dbReference type="NCBI Taxonomy" id="118168"/>
    <lineage>
        <taxon>Bacteria</taxon>
        <taxon>Bacillati</taxon>
        <taxon>Cyanobacteriota</taxon>
        <taxon>Cyanophyceae</taxon>
        <taxon>Coleofasciculales</taxon>
        <taxon>Coleofasciculaceae</taxon>
        <taxon>Coleofasciculus</taxon>
    </lineage>
</organism>
<gene>
    <name evidence="1" type="ORF">MC7420_4346</name>
</gene>
<dbReference type="STRING" id="118168.MC7420_4346"/>
<sequence length="39" mass="4392">MIGVVILTKTRFLGIPNRYQLLGIHKPDQAPITQKCSKI</sequence>
<reference evidence="1 2" key="1">
    <citation type="submission" date="2008-07" db="EMBL/GenBank/DDBJ databases">
        <authorList>
            <person name="Tandeau de Marsac N."/>
            <person name="Ferriera S."/>
            <person name="Johnson J."/>
            <person name="Kravitz S."/>
            <person name="Beeson K."/>
            <person name="Sutton G."/>
            <person name="Rogers Y.-H."/>
            <person name="Friedman R."/>
            <person name="Frazier M."/>
            <person name="Venter J.C."/>
        </authorList>
    </citation>
    <scope>NUCLEOTIDE SEQUENCE [LARGE SCALE GENOMIC DNA]</scope>
    <source>
        <strain evidence="1 2">PCC 7420</strain>
    </source>
</reference>
<name>B4VY17_9CYAN</name>